<sequence length="499" mass="54904">MAQTMVASSLELWILHNDDRLPLNFGSDGSMALNIGSVPCMSQRTSRIPFSRPPKSTFPFLNTEALRENEMRSRRSNTSAKRSQLSQTYSRYMKLAQHRFACLVDVLRAGACSKISRSVCFISNQTPANASYCHGEISHTVVRSDASGALIPAPKLAMVATKPRHNSVHKFITNKVLDRTHTMVLPPTFIQFSGNRTIGQTPGNIDLTDFLLNLPPNAGPIIERADPIALVNRMLPASIIPSGARFVAACFWSWLCVVDDLTEDSDSSNSLEHCITALSSSPYLPLSTDNLCLRRMGAFQHVIQTSTLSNANPTSVSTVEEAWKPAFWAEILTVVEALNAEKDLQGRAFSMAEWMDLRILTISARPFMVLTRASLGLSPSLNTPPPSSAQSSHLIPQLQFLTQVILGFQNDILGWQKDHLSHNPLNAIEVLIRDGDAPTHAFEHVLLAHNELVGRLVGVTAELETGGGDDEMVRLYVRVLAGFGNAMAEWMLGSERYQV</sequence>
<protein>
    <recommendedName>
        <fullName evidence="4">Terpenoid synthase</fullName>
    </recommendedName>
</protein>
<dbReference type="SUPFAM" id="SSF48576">
    <property type="entry name" value="Terpenoid synthases"/>
    <property type="match status" value="1"/>
</dbReference>
<dbReference type="InterPro" id="IPR008949">
    <property type="entry name" value="Isoprenoid_synthase_dom_sf"/>
</dbReference>
<dbReference type="EMBL" id="VXIT01000013">
    <property type="protein sequence ID" value="KAA6408437.1"/>
    <property type="molecule type" value="Genomic_DNA"/>
</dbReference>
<dbReference type="Gene3D" id="1.10.600.10">
    <property type="entry name" value="Farnesyl Diphosphate Synthase"/>
    <property type="match status" value="1"/>
</dbReference>
<dbReference type="Pfam" id="PF19086">
    <property type="entry name" value="Terpene_syn_C_2"/>
    <property type="match status" value="1"/>
</dbReference>
<feature type="compositionally biased region" description="Polar residues" evidence="1">
    <location>
        <begin position="76"/>
        <end position="85"/>
    </location>
</feature>
<organism evidence="2 3">
    <name type="scientific">Lasallia pustulata</name>
    <dbReference type="NCBI Taxonomy" id="136370"/>
    <lineage>
        <taxon>Eukaryota</taxon>
        <taxon>Fungi</taxon>
        <taxon>Dikarya</taxon>
        <taxon>Ascomycota</taxon>
        <taxon>Pezizomycotina</taxon>
        <taxon>Lecanoromycetes</taxon>
        <taxon>OSLEUM clade</taxon>
        <taxon>Umbilicariomycetidae</taxon>
        <taxon>Umbilicariales</taxon>
        <taxon>Umbilicariaceae</taxon>
        <taxon>Lasallia</taxon>
    </lineage>
</organism>
<proteinExistence type="predicted"/>
<comment type="caution">
    <text evidence="2">The sequence shown here is derived from an EMBL/GenBank/DDBJ whole genome shotgun (WGS) entry which is preliminary data.</text>
</comment>
<evidence type="ECO:0008006" key="4">
    <source>
        <dbReference type="Google" id="ProtNLM"/>
    </source>
</evidence>
<evidence type="ECO:0000256" key="1">
    <source>
        <dbReference type="SAM" id="MobiDB-lite"/>
    </source>
</evidence>
<gene>
    <name evidence="2" type="ORF">FRX48_07519</name>
</gene>
<dbReference type="AlphaFoldDB" id="A0A5M8PGF4"/>
<name>A0A5M8PGF4_9LECA</name>
<dbReference type="OrthoDB" id="1731983at2759"/>
<feature type="region of interest" description="Disordered" evidence="1">
    <location>
        <begin position="66"/>
        <end position="85"/>
    </location>
</feature>
<evidence type="ECO:0000313" key="3">
    <source>
        <dbReference type="Proteomes" id="UP000324767"/>
    </source>
</evidence>
<accession>A0A5M8PGF4</accession>
<evidence type="ECO:0000313" key="2">
    <source>
        <dbReference type="EMBL" id="KAA6408437.1"/>
    </source>
</evidence>
<dbReference type="Proteomes" id="UP000324767">
    <property type="component" value="Unassembled WGS sequence"/>
</dbReference>
<reference evidence="2 3" key="1">
    <citation type="submission" date="2019-09" db="EMBL/GenBank/DDBJ databases">
        <title>The hologenome of the rock-dwelling lichen Lasallia pustulata.</title>
        <authorList>
            <person name="Greshake Tzovaras B."/>
            <person name="Segers F."/>
            <person name="Bicker A."/>
            <person name="Dal Grande F."/>
            <person name="Otte J."/>
            <person name="Hankeln T."/>
            <person name="Schmitt I."/>
            <person name="Ebersberger I."/>
        </authorList>
    </citation>
    <scope>NUCLEOTIDE SEQUENCE [LARGE SCALE GENOMIC DNA]</scope>
    <source>
        <strain evidence="2">A1-1</strain>
    </source>
</reference>